<protein>
    <submittedName>
        <fullName evidence="8">ABC-2 type transport system ATP-binding protein</fullName>
    </submittedName>
</protein>
<dbReference type="SUPFAM" id="SSF52540">
    <property type="entry name" value="P-loop containing nucleoside triphosphate hydrolases"/>
    <property type="match status" value="1"/>
</dbReference>
<evidence type="ECO:0000313" key="9">
    <source>
        <dbReference type="Proteomes" id="UP000315133"/>
    </source>
</evidence>
<keyword evidence="9" id="KW-1185">Reference proteome</keyword>
<dbReference type="GO" id="GO:0005524">
    <property type="term" value="F:ATP binding"/>
    <property type="evidence" value="ECO:0007669"/>
    <property type="project" value="UniProtKB-KW"/>
</dbReference>
<dbReference type="InterPro" id="IPR050763">
    <property type="entry name" value="ABC_transporter_ATP-binding"/>
</dbReference>
<comment type="caution">
    <text evidence="8">The sequence shown here is derived from an EMBL/GenBank/DDBJ whole genome shotgun (WGS) entry which is preliminary data.</text>
</comment>
<dbReference type="Gene3D" id="3.40.50.300">
    <property type="entry name" value="P-loop containing nucleotide triphosphate hydrolases"/>
    <property type="match status" value="1"/>
</dbReference>
<evidence type="ECO:0000256" key="1">
    <source>
        <dbReference type="ARBA" id="ARBA00004202"/>
    </source>
</evidence>
<dbReference type="GO" id="GO:0016887">
    <property type="term" value="F:ATP hydrolysis activity"/>
    <property type="evidence" value="ECO:0007669"/>
    <property type="project" value="InterPro"/>
</dbReference>
<evidence type="ECO:0000256" key="6">
    <source>
        <dbReference type="ARBA" id="ARBA00023251"/>
    </source>
</evidence>
<keyword evidence="5 8" id="KW-0067">ATP-binding</keyword>
<comment type="similarity">
    <text evidence="2">Belongs to the ABC transporter superfamily.</text>
</comment>
<dbReference type="PROSITE" id="PS00211">
    <property type="entry name" value="ABC_TRANSPORTER_1"/>
    <property type="match status" value="1"/>
</dbReference>
<organism evidence="8 9">
    <name type="scientific">Ornithinimicrobium humiphilum</name>
    <dbReference type="NCBI Taxonomy" id="125288"/>
    <lineage>
        <taxon>Bacteria</taxon>
        <taxon>Bacillati</taxon>
        <taxon>Actinomycetota</taxon>
        <taxon>Actinomycetes</taxon>
        <taxon>Micrococcales</taxon>
        <taxon>Ornithinimicrobiaceae</taxon>
        <taxon>Ornithinimicrobium</taxon>
    </lineage>
</organism>
<evidence type="ECO:0000313" key="8">
    <source>
        <dbReference type="EMBL" id="TQM95216.1"/>
    </source>
</evidence>
<dbReference type="CDD" id="cd03230">
    <property type="entry name" value="ABC_DR_subfamily_A"/>
    <property type="match status" value="1"/>
</dbReference>
<evidence type="ECO:0000256" key="3">
    <source>
        <dbReference type="ARBA" id="ARBA00022448"/>
    </source>
</evidence>
<accession>A0A543KJK4</accession>
<dbReference type="Pfam" id="PF00005">
    <property type="entry name" value="ABC_tran"/>
    <property type="match status" value="1"/>
</dbReference>
<dbReference type="PANTHER" id="PTHR42711">
    <property type="entry name" value="ABC TRANSPORTER ATP-BINDING PROTEIN"/>
    <property type="match status" value="1"/>
</dbReference>
<feature type="domain" description="ABC transporter" evidence="7">
    <location>
        <begin position="9"/>
        <end position="242"/>
    </location>
</feature>
<keyword evidence="3" id="KW-0813">Transport</keyword>
<dbReference type="PROSITE" id="PS50893">
    <property type="entry name" value="ABC_TRANSPORTER_2"/>
    <property type="match status" value="1"/>
</dbReference>
<evidence type="ECO:0000256" key="2">
    <source>
        <dbReference type="ARBA" id="ARBA00005417"/>
    </source>
</evidence>
<dbReference type="InterPro" id="IPR027417">
    <property type="entry name" value="P-loop_NTPase"/>
</dbReference>
<evidence type="ECO:0000259" key="7">
    <source>
        <dbReference type="PROSITE" id="PS50893"/>
    </source>
</evidence>
<reference evidence="8 9" key="1">
    <citation type="submission" date="2019-06" db="EMBL/GenBank/DDBJ databases">
        <title>Sequencing the genomes of 1000 actinobacteria strains.</title>
        <authorList>
            <person name="Klenk H.-P."/>
        </authorList>
    </citation>
    <scope>NUCLEOTIDE SEQUENCE [LARGE SCALE GENOMIC DNA]</scope>
    <source>
        <strain evidence="8 9">DSM 12362</strain>
    </source>
</reference>
<dbReference type="InterPro" id="IPR017871">
    <property type="entry name" value="ABC_transporter-like_CS"/>
</dbReference>
<dbReference type="GO" id="GO:0046677">
    <property type="term" value="P:response to antibiotic"/>
    <property type="evidence" value="ECO:0007669"/>
    <property type="project" value="UniProtKB-KW"/>
</dbReference>
<dbReference type="InterPro" id="IPR003593">
    <property type="entry name" value="AAA+_ATPase"/>
</dbReference>
<comment type="subcellular location">
    <subcellularLocation>
        <location evidence="1">Cell membrane</location>
        <topology evidence="1">Peripheral membrane protein</topology>
    </subcellularLocation>
</comment>
<name>A0A543KJK4_9MICO</name>
<keyword evidence="4" id="KW-0547">Nucleotide-binding</keyword>
<evidence type="ECO:0000256" key="4">
    <source>
        <dbReference type="ARBA" id="ARBA00022741"/>
    </source>
</evidence>
<dbReference type="PANTHER" id="PTHR42711:SF5">
    <property type="entry name" value="ABC TRANSPORTER ATP-BINDING PROTEIN NATA"/>
    <property type="match status" value="1"/>
</dbReference>
<dbReference type="InterPro" id="IPR003439">
    <property type="entry name" value="ABC_transporter-like_ATP-bd"/>
</dbReference>
<evidence type="ECO:0000256" key="5">
    <source>
        <dbReference type="ARBA" id="ARBA00022840"/>
    </source>
</evidence>
<keyword evidence="6" id="KW-0046">Antibiotic resistance</keyword>
<dbReference type="RefSeq" id="WP_202876866.1">
    <property type="nucleotide sequence ID" value="NZ_BAAAIL010000003.1"/>
</dbReference>
<proteinExistence type="inferred from homology"/>
<sequence>MNARGTPVVSCRGLTMAYGEHVVLDQVDLDIPRGQVVALLGPNGAGKTTTVEILEGFRRRSGGTVEVLGVDPQSAPEDWRSRVGVVLQSWRDHAYWKVRDLLEVMGGYYAPFSTPEVPRPWDTTELLERVGLAEHAGKRIDRLSGGQRRRLDVAIGLVGRPELLFLDEPTTGLDPAGRRDVHDLLADLADLDTTILLTTHDLAEAEKVADRLLILAGGSLVADGSPDQLRMELSRSSEVRLRDLTTGQVTVHAEPDPTAYLTDVLARRPGEVQVVEVRAASLEDVYLELVRRAESGEDLGPLQSIQEVAR</sequence>
<dbReference type="EMBL" id="VFPU01000001">
    <property type="protein sequence ID" value="TQM95216.1"/>
    <property type="molecule type" value="Genomic_DNA"/>
</dbReference>
<dbReference type="GO" id="GO:0005886">
    <property type="term" value="C:plasma membrane"/>
    <property type="evidence" value="ECO:0007669"/>
    <property type="project" value="UniProtKB-SubCell"/>
</dbReference>
<gene>
    <name evidence="8" type="ORF">FB476_0049</name>
</gene>
<dbReference type="Proteomes" id="UP000315133">
    <property type="component" value="Unassembled WGS sequence"/>
</dbReference>
<dbReference type="AlphaFoldDB" id="A0A543KJK4"/>
<dbReference type="SMART" id="SM00382">
    <property type="entry name" value="AAA"/>
    <property type="match status" value="1"/>
</dbReference>